<feature type="compositionally biased region" description="Polar residues" evidence="11">
    <location>
        <begin position="105"/>
        <end position="119"/>
    </location>
</feature>
<evidence type="ECO:0000256" key="6">
    <source>
        <dbReference type="ARBA" id="ARBA00022927"/>
    </source>
</evidence>
<dbReference type="GO" id="GO:0065002">
    <property type="term" value="P:intracellular protein transmembrane transport"/>
    <property type="evidence" value="ECO:0007669"/>
    <property type="project" value="TreeGrafter"/>
</dbReference>
<proteinExistence type="inferred from homology"/>
<dbReference type="OrthoDB" id="1122493at2"/>
<evidence type="ECO:0000256" key="9">
    <source>
        <dbReference type="ARBA" id="ARBA00023136"/>
    </source>
</evidence>
<evidence type="ECO:0000256" key="4">
    <source>
        <dbReference type="ARBA" id="ARBA00022475"/>
    </source>
</evidence>
<dbReference type="Proteomes" id="UP000245489">
    <property type="component" value="Unassembled WGS sequence"/>
</dbReference>
<protein>
    <recommendedName>
        <fullName evidence="10">Protein-export membrane protein SecG</fullName>
    </recommendedName>
</protein>
<sequence length="119" mass="11924">MFGAVIVVICIIAVLLVFVVLIQNPKGGGLSGEFGTAGASQMFGVQRTGDLLEQITWGGAITIAVLVLATKFITPTEVGSGIESSNVEAAKGKAGIPAAAPAQGLGTNPTAKPSDTTKK</sequence>
<gene>
    <name evidence="12" type="ORF">LV89_02385</name>
</gene>
<keyword evidence="7 10" id="KW-1133">Transmembrane helix</keyword>
<evidence type="ECO:0000256" key="3">
    <source>
        <dbReference type="ARBA" id="ARBA00022448"/>
    </source>
</evidence>
<dbReference type="GO" id="GO:0005886">
    <property type="term" value="C:plasma membrane"/>
    <property type="evidence" value="ECO:0007669"/>
    <property type="project" value="UniProtKB-SubCell"/>
</dbReference>
<keyword evidence="13" id="KW-1185">Reference proteome</keyword>
<keyword evidence="3 10" id="KW-0813">Transport</keyword>
<dbReference type="InterPro" id="IPR004692">
    <property type="entry name" value="SecG"/>
</dbReference>
<evidence type="ECO:0000256" key="7">
    <source>
        <dbReference type="ARBA" id="ARBA00022989"/>
    </source>
</evidence>
<dbReference type="PRINTS" id="PR01651">
    <property type="entry name" value="SECGEXPORT"/>
</dbReference>
<name>A0A316E752_9BACT</name>
<keyword evidence="5 10" id="KW-0812">Transmembrane</keyword>
<feature type="transmembrane region" description="Helical" evidence="10">
    <location>
        <begin position="6"/>
        <end position="22"/>
    </location>
</feature>
<organism evidence="12 13">
    <name type="scientific">Arcicella aurantiaca</name>
    <dbReference type="NCBI Taxonomy" id="591202"/>
    <lineage>
        <taxon>Bacteria</taxon>
        <taxon>Pseudomonadati</taxon>
        <taxon>Bacteroidota</taxon>
        <taxon>Cytophagia</taxon>
        <taxon>Cytophagales</taxon>
        <taxon>Flectobacillaceae</taxon>
        <taxon>Arcicella</taxon>
    </lineage>
</organism>
<dbReference type="PANTHER" id="PTHR34182:SF1">
    <property type="entry name" value="PROTEIN-EXPORT MEMBRANE PROTEIN SECG"/>
    <property type="match status" value="1"/>
</dbReference>
<evidence type="ECO:0000313" key="12">
    <source>
        <dbReference type="EMBL" id="PWK26537.1"/>
    </source>
</evidence>
<comment type="caution">
    <text evidence="12">The sequence shown here is derived from an EMBL/GenBank/DDBJ whole genome shotgun (WGS) entry which is preliminary data.</text>
</comment>
<keyword evidence="6 10" id="KW-0653">Protein transport</keyword>
<keyword evidence="9 10" id="KW-0472">Membrane</keyword>
<evidence type="ECO:0000256" key="2">
    <source>
        <dbReference type="ARBA" id="ARBA00008445"/>
    </source>
</evidence>
<reference evidence="12 13" key="1">
    <citation type="submission" date="2018-05" db="EMBL/GenBank/DDBJ databases">
        <title>Genomic Encyclopedia of Archaeal and Bacterial Type Strains, Phase II (KMG-II): from individual species to whole genera.</title>
        <authorList>
            <person name="Goeker M."/>
        </authorList>
    </citation>
    <scope>NUCLEOTIDE SEQUENCE [LARGE SCALE GENOMIC DNA]</scope>
    <source>
        <strain evidence="12 13">DSM 22214</strain>
    </source>
</reference>
<evidence type="ECO:0000256" key="10">
    <source>
        <dbReference type="RuleBase" id="RU365087"/>
    </source>
</evidence>
<dbReference type="EMBL" id="QGGO01000011">
    <property type="protein sequence ID" value="PWK26537.1"/>
    <property type="molecule type" value="Genomic_DNA"/>
</dbReference>
<dbReference type="Pfam" id="PF03840">
    <property type="entry name" value="SecG"/>
    <property type="match status" value="1"/>
</dbReference>
<evidence type="ECO:0000256" key="5">
    <source>
        <dbReference type="ARBA" id="ARBA00022692"/>
    </source>
</evidence>
<dbReference type="AlphaFoldDB" id="A0A316E752"/>
<comment type="function">
    <text evidence="10">Involved in protein export. Participates in an early event of protein translocation.</text>
</comment>
<comment type="similarity">
    <text evidence="2 10">Belongs to the SecG family.</text>
</comment>
<dbReference type="GO" id="GO:0015450">
    <property type="term" value="F:protein-transporting ATPase activity"/>
    <property type="evidence" value="ECO:0007669"/>
    <property type="project" value="UniProtKB-UniRule"/>
</dbReference>
<dbReference type="GO" id="GO:0043952">
    <property type="term" value="P:protein transport by the Sec complex"/>
    <property type="evidence" value="ECO:0007669"/>
    <property type="project" value="TreeGrafter"/>
</dbReference>
<comment type="subcellular location">
    <subcellularLocation>
        <location evidence="1 10">Cell membrane</location>
        <topology evidence="1 10">Multi-pass membrane protein</topology>
    </subcellularLocation>
</comment>
<comment type="caution">
    <text evidence="10">Lacks conserved residue(s) required for the propagation of feature annotation.</text>
</comment>
<dbReference type="RefSeq" id="WP_109743114.1">
    <property type="nucleotide sequence ID" value="NZ_QGGO01000011.1"/>
</dbReference>
<accession>A0A316E752</accession>
<evidence type="ECO:0000256" key="8">
    <source>
        <dbReference type="ARBA" id="ARBA00023010"/>
    </source>
</evidence>
<evidence type="ECO:0000313" key="13">
    <source>
        <dbReference type="Proteomes" id="UP000245489"/>
    </source>
</evidence>
<keyword evidence="8 10" id="KW-0811">Translocation</keyword>
<dbReference type="NCBIfam" id="TIGR00810">
    <property type="entry name" value="secG"/>
    <property type="match status" value="1"/>
</dbReference>
<dbReference type="PANTHER" id="PTHR34182">
    <property type="entry name" value="PROTEIN-EXPORT MEMBRANE PROTEIN SECG"/>
    <property type="match status" value="1"/>
</dbReference>
<dbReference type="GO" id="GO:0009306">
    <property type="term" value="P:protein secretion"/>
    <property type="evidence" value="ECO:0007669"/>
    <property type="project" value="UniProtKB-UniRule"/>
</dbReference>
<feature type="region of interest" description="Disordered" evidence="11">
    <location>
        <begin position="96"/>
        <end position="119"/>
    </location>
</feature>
<evidence type="ECO:0000256" key="1">
    <source>
        <dbReference type="ARBA" id="ARBA00004651"/>
    </source>
</evidence>
<evidence type="ECO:0000256" key="11">
    <source>
        <dbReference type="SAM" id="MobiDB-lite"/>
    </source>
</evidence>
<keyword evidence="4 10" id="KW-1003">Cell membrane</keyword>